<protein>
    <recommendedName>
        <fullName evidence="9">Acetyltransferase component of pyruvate dehydrogenase complex</fullName>
        <ecNumber evidence="9">2.3.1.12</ecNumber>
    </recommendedName>
</protein>
<dbReference type="RefSeq" id="WP_005493990.1">
    <property type="nucleotide sequence ID" value="NZ_CP023248.2"/>
</dbReference>
<evidence type="ECO:0000256" key="3">
    <source>
        <dbReference type="ARBA" id="ARBA00022679"/>
    </source>
</evidence>
<evidence type="ECO:0000313" key="13">
    <source>
        <dbReference type="EMBL" id="OQK05136.1"/>
    </source>
</evidence>
<dbReference type="FunFam" id="2.40.50.100:FF:000009">
    <property type="entry name" value="Acetyltransferase component of pyruvate dehydrogenase complex"/>
    <property type="match status" value="3"/>
</dbReference>
<dbReference type="Gene3D" id="2.40.50.100">
    <property type="match status" value="3"/>
</dbReference>
<dbReference type="PANTHER" id="PTHR43178">
    <property type="entry name" value="DIHYDROLIPOAMIDE ACETYLTRANSFERASE COMPONENT OF PYRUVATE DEHYDROGENASE COMPLEX"/>
    <property type="match status" value="1"/>
</dbReference>
<dbReference type="Pfam" id="PF00364">
    <property type="entry name" value="Biotin_lipoyl"/>
    <property type="match status" value="3"/>
</dbReference>
<dbReference type="GO" id="GO:0004742">
    <property type="term" value="F:dihydrolipoyllysine-residue acetyltransferase activity"/>
    <property type="evidence" value="ECO:0007669"/>
    <property type="project" value="UniProtKB-UniRule"/>
</dbReference>
<dbReference type="InterPro" id="IPR000089">
    <property type="entry name" value="Biotin_lipoyl"/>
</dbReference>
<evidence type="ECO:0000313" key="12">
    <source>
        <dbReference type="EMBL" id="ASZ51185.1"/>
    </source>
</evidence>
<dbReference type="SUPFAM" id="SSF47005">
    <property type="entry name" value="Peripheral subunit-binding domain of 2-oxo acid dehydrogenase complex"/>
    <property type="match status" value="1"/>
</dbReference>
<dbReference type="GO" id="GO:0005737">
    <property type="term" value="C:cytoplasm"/>
    <property type="evidence" value="ECO:0007669"/>
    <property type="project" value="TreeGrafter"/>
</dbReference>
<evidence type="ECO:0000256" key="2">
    <source>
        <dbReference type="ARBA" id="ARBA00011484"/>
    </source>
</evidence>
<dbReference type="Proteomes" id="UP000191946">
    <property type="component" value="Unassembled WGS sequence"/>
</dbReference>
<dbReference type="Pfam" id="PF02817">
    <property type="entry name" value="E3_binding"/>
    <property type="match status" value="1"/>
</dbReference>
<comment type="catalytic activity">
    <reaction evidence="8 9">
        <text>N(6)-[(R)-dihydrolipoyl]-L-lysyl-[protein] + acetyl-CoA = N(6)-[(R)-S(8)-acetyldihydrolipoyl]-L-lysyl-[protein] + CoA</text>
        <dbReference type="Rhea" id="RHEA:17017"/>
        <dbReference type="Rhea" id="RHEA-COMP:10475"/>
        <dbReference type="Rhea" id="RHEA-COMP:10478"/>
        <dbReference type="ChEBI" id="CHEBI:57287"/>
        <dbReference type="ChEBI" id="CHEBI:57288"/>
        <dbReference type="ChEBI" id="CHEBI:83100"/>
        <dbReference type="ChEBI" id="CHEBI:83111"/>
        <dbReference type="EC" id="2.3.1.12"/>
    </reaction>
</comment>
<evidence type="ECO:0000313" key="14">
    <source>
        <dbReference type="Proteomes" id="UP000191946"/>
    </source>
</evidence>
<feature type="domain" description="Lipoyl-binding" evidence="10">
    <location>
        <begin position="104"/>
        <end position="177"/>
    </location>
</feature>
<name>A0A249W347_VIBPH</name>
<dbReference type="Gene3D" id="3.30.559.10">
    <property type="entry name" value="Chloramphenicol acetyltransferase-like domain"/>
    <property type="match status" value="1"/>
</dbReference>
<dbReference type="GO" id="GO:0045254">
    <property type="term" value="C:pyruvate dehydrogenase complex"/>
    <property type="evidence" value="ECO:0007669"/>
    <property type="project" value="UniProtKB-UniRule"/>
</dbReference>
<dbReference type="InterPro" id="IPR003016">
    <property type="entry name" value="2-oxoA_DH_lipoyl-BS"/>
</dbReference>
<feature type="domain" description="Lipoyl-binding" evidence="10">
    <location>
        <begin position="2"/>
        <end position="75"/>
    </location>
</feature>
<dbReference type="CDD" id="cd06849">
    <property type="entry name" value="lipoyl_domain"/>
    <property type="match status" value="3"/>
</dbReference>
<dbReference type="EMBL" id="LHQV01000001">
    <property type="protein sequence ID" value="OQK05136.1"/>
    <property type="molecule type" value="Genomic_DNA"/>
</dbReference>
<dbReference type="Gene3D" id="4.10.320.10">
    <property type="entry name" value="E3-binding domain"/>
    <property type="match status" value="1"/>
</dbReference>
<evidence type="ECO:0000256" key="1">
    <source>
        <dbReference type="ARBA" id="ARBA00007317"/>
    </source>
</evidence>
<evidence type="ECO:0000259" key="10">
    <source>
        <dbReference type="PROSITE" id="PS50968"/>
    </source>
</evidence>
<dbReference type="SUPFAM" id="SSF51230">
    <property type="entry name" value="Single hybrid motif"/>
    <property type="match status" value="3"/>
</dbReference>
<dbReference type="NCBIfam" id="NF008814">
    <property type="entry name" value="PRK11854.1"/>
    <property type="match status" value="1"/>
</dbReference>
<dbReference type="AlphaFoldDB" id="A0A249W347"/>
<dbReference type="InterPro" id="IPR004167">
    <property type="entry name" value="PSBD"/>
</dbReference>
<dbReference type="InterPro" id="IPR050743">
    <property type="entry name" value="2-oxoacid_DH_E2_comp"/>
</dbReference>
<keyword evidence="14" id="KW-1185">Reference proteome</keyword>
<comment type="subunit">
    <text evidence="2 9">Forms a 24-polypeptide structural core with octahedral symmetry.</text>
</comment>
<dbReference type="InterPro" id="IPR006256">
    <property type="entry name" value="AcTrfase_Pyrv_DH_cplx"/>
</dbReference>
<evidence type="ECO:0000256" key="4">
    <source>
        <dbReference type="ARBA" id="ARBA00022737"/>
    </source>
</evidence>
<evidence type="ECO:0000256" key="6">
    <source>
        <dbReference type="ARBA" id="ARBA00023315"/>
    </source>
</evidence>
<sequence>MAIEINVPDIGADEVEVTEILVSVGDKVEEEQSLITVEGDKASMEVPASQAGIVKEIKVAEGDKVSTGSLIMIFEAEGAADAAPAPAAEAAPAAAPAPAAAAELKEVHVPDIGGDEVEVTEIMVAIGDSIEEEQSLITVEGDKASMEVPAPFAGTLKEIKVAAGDKVSTGSLIMVFETAGSGAPAAPAAVEAPAAAAPAASAAKEVNVPDIGGDEVEVTEIMVAVGDTVEEEQSLITVEGDKASMEVPAPFAGTVKEIKIAAGDKVSTGSLIMVFEVAGAAPAPAAAPAQAAAPAAAAPAAAAPKAEAPAAAAPAATGDFKENDEYAHASPVVRRLAREFGVNLSKVKGSGRKSRILKEDVQNYVKEALKRLESGAAASGKGDGAALGLLPWPKVDFSKFGETEVQPLSRIKKISGANLHRNWVMIPHVTQWDNADITALEAFRKEQNAIEAKKDTGMKITPLVFIMKAAAKALEAFPAFNSSLSEDGESLILKKYVNIGIAVDTPNGLVVPVFKDVNKKGIYELSEELMAVSKKARAGKLTAADMQGGCFTISSLGGIGGTAFTPIVNAPEVGILGVSKSEMKPVWNGKEFEPRLQLPLSLSYDHRVIDGAEGARFITYLNSCLSDIRRLVL</sequence>
<dbReference type="NCBIfam" id="TIGR01348">
    <property type="entry name" value="PDHac_trf_long"/>
    <property type="match status" value="1"/>
</dbReference>
<accession>A0A249W347</accession>
<dbReference type="PROSITE" id="PS50968">
    <property type="entry name" value="BIOTINYL_LIPOYL"/>
    <property type="match status" value="3"/>
</dbReference>
<dbReference type="FunFam" id="4.10.320.10:FF:000003">
    <property type="entry name" value="Acetyltransferase component of pyruvate dehydrogenase complex"/>
    <property type="match status" value="1"/>
</dbReference>
<dbReference type="PANTHER" id="PTHR43178:SF2">
    <property type="entry name" value="DIHYDROLIPOYLLYSINE-RESIDUE ACETYLTRANSFERASE COMPONENT OF PYRUVATE DEHYDROGENASE COMPLEX"/>
    <property type="match status" value="1"/>
</dbReference>
<keyword evidence="4" id="KW-0677">Repeat</keyword>
<feature type="domain" description="Peripheral subunit-binding (PSBD)" evidence="11">
    <location>
        <begin position="328"/>
        <end position="365"/>
    </location>
</feature>
<dbReference type="InterPro" id="IPR011053">
    <property type="entry name" value="Single_hybrid_motif"/>
</dbReference>
<evidence type="ECO:0000259" key="11">
    <source>
        <dbReference type="PROSITE" id="PS51826"/>
    </source>
</evidence>
<dbReference type="EMBL" id="CP023248">
    <property type="protein sequence ID" value="ASZ51185.1"/>
    <property type="molecule type" value="Genomic_DNA"/>
</dbReference>
<dbReference type="SUPFAM" id="SSF52777">
    <property type="entry name" value="CoA-dependent acyltransferases"/>
    <property type="match status" value="1"/>
</dbReference>
<keyword evidence="6 9" id="KW-0012">Acyltransferase</keyword>
<dbReference type="Pfam" id="PF00198">
    <property type="entry name" value="2-oxoacid_dh"/>
    <property type="match status" value="1"/>
</dbReference>
<evidence type="ECO:0000256" key="5">
    <source>
        <dbReference type="ARBA" id="ARBA00022823"/>
    </source>
</evidence>
<keyword evidence="12" id="KW-0670">Pyruvate</keyword>
<feature type="domain" description="Lipoyl-binding" evidence="10">
    <location>
        <begin position="203"/>
        <end position="276"/>
    </location>
</feature>
<evidence type="ECO:0000256" key="8">
    <source>
        <dbReference type="ARBA" id="ARBA00048370"/>
    </source>
</evidence>
<keyword evidence="5 9" id="KW-0450">Lipoyl</keyword>
<proteinExistence type="inferred from homology"/>
<dbReference type="GO" id="GO:0031405">
    <property type="term" value="F:lipoic acid binding"/>
    <property type="evidence" value="ECO:0007669"/>
    <property type="project" value="TreeGrafter"/>
</dbReference>
<comment type="function">
    <text evidence="7">The pyruvate dehydrogenase complex catalyzes the overall conversion of pyruvate to acetyl-CoA and CO(2). It contains multiple copies of three enzymatic components: pyruvate dehydrogenase (E1), dihydrolipoamide acetyltransferase (E2) and lipoamide dehydrogenase (E3).</text>
</comment>
<dbReference type="PROSITE" id="PS51826">
    <property type="entry name" value="PSBD"/>
    <property type="match status" value="1"/>
</dbReference>
<reference evidence="12" key="2">
    <citation type="submission" date="2017-09" db="EMBL/GenBank/DDBJ databases">
        <authorList>
            <person name="Ehlers B."/>
            <person name="Leendertz F.H."/>
        </authorList>
    </citation>
    <scope>NUCLEOTIDE SEQUENCE</scope>
    <source>
        <strain evidence="12">MAVP-26</strain>
    </source>
</reference>
<comment type="similarity">
    <text evidence="1 9">Belongs to the 2-oxoacid dehydrogenase family.</text>
</comment>
<keyword evidence="3 9" id="KW-0808">Transferase</keyword>
<reference evidence="13 14" key="1">
    <citation type="submission" date="2015-08" db="EMBL/GenBank/DDBJ databases">
        <title>Draft Genome Sequences of Vibrio parahaemolyticus Strains.</title>
        <authorList>
            <person name="Gonzalez-Escalona N."/>
            <person name="DePaola A."/>
        </authorList>
    </citation>
    <scope>NUCLEOTIDE SEQUENCE [LARGE SCALE GENOMIC DNA]</scope>
    <source>
        <strain evidence="13 14">CFSAN001621</strain>
    </source>
</reference>
<dbReference type="InterPro" id="IPR036625">
    <property type="entry name" value="E3-bd_dom_sf"/>
</dbReference>
<gene>
    <name evidence="12" type="primary">aceF</name>
    <name evidence="13" type="ORF">AKG60_00140</name>
    <name evidence="12" type="ORF">YA91_11735</name>
</gene>
<organism evidence="12">
    <name type="scientific">Vibrio parahaemolyticus</name>
    <dbReference type="NCBI Taxonomy" id="670"/>
    <lineage>
        <taxon>Bacteria</taxon>
        <taxon>Pseudomonadati</taxon>
        <taxon>Pseudomonadota</taxon>
        <taxon>Gammaproteobacteria</taxon>
        <taxon>Vibrionales</taxon>
        <taxon>Vibrionaceae</taxon>
        <taxon>Vibrio</taxon>
    </lineage>
</organism>
<evidence type="ECO:0000256" key="9">
    <source>
        <dbReference type="RuleBase" id="RU361137"/>
    </source>
</evidence>
<dbReference type="FunFam" id="3.30.559.10:FF:000004">
    <property type="entry name" value="Acetyltransferase component of pyruvate dehydrogenase complex"/>
    <property type="match status" value="1"/>
</dbReference>
<dbReference type="PROSITE" id="PS00189">
    <property type="entry name" value="LIPOYL"/>
    <property type="match status" value="3"/>
</dbReference>
<comment type="cofactor">
    <cofactor evidence="9">
        <name>(R)-lipoate</name>
        <dbReference type="ChEBI" id="CHEBI:83088"/>
    </cofactor>
    <text evidence="9">Binds 3 lipoyl cofactors covalently.</text>
</comment>
<dbReference type="GO" id="GO:0006086">
    <property type="term" value="P:pyruvate decarboxylation to acetyl-CoA"/>
    <property type="evidence" value="ECO:0007669"/>
    <property type="project" value="UniProtKB-UniRule"/>
</dbReference>
<dbReference type="EC" id="2.3.1.12" evidence="9"/>
<dbReference type="InterPro" id="IPR001078">
    <property type="entry name" value="2-oxoacid_DH_actylTfrase"/>
</dbReference>
<evidence type="ECO:0000256" key="7">
    <source>
        <dbReference type="ARBA" id="ARBA00025211"/>
    </source>
</evidence>
<dbReference type="InterPro" id="IPR023213">
    <property type="entry name" value="CAT-like_dom_sf"/>
</dbReference>